<comment type="caution">
    <text evidence="1">The sequence shown here is derived from an EMBL/GenBank/DDBJ whole genome shotgun (WGS) entry which is preliminary data.</text>
</comment>
<dbReference type="Proteomes" id="UP000315400">
    <property type="component" value="Unassembled WGS sequence"/>
</dbReference>
<organism evidence="1 2">
    <name type="scientific">Spiribacter salinus</name>
    <dbReference type="NCBI Taxonomy" id="1335746"/>
    <lineage>
        <taxon>Bacteria</taxon>
        <taxon>Pseudomonadati</taxon>
        <taxon>Pseudomonadota</taxon>
        <taxon>Gammaproteobacteria</taxon>
        <taxon>Chromatiales</taxon>
        <taxon>Ectothiorhodospiraceae</taxon>
        <taxon>Spiribacter</taxon>
    </lineage>
</organism>
<dbReference type="AlphaFoldDB" id="A0A540VT35"/>
<protein>
    <submittedName>
        <fullName evidence="1">Uncharacterized protein</fullName>
    </submittedName>
</protein>
<name>A0A540VT35_9GAMM</name>
<dbReference type="EMBL" id="VIFK01000032">
    <property type="protein sequence ID" value="TQE99924.1"/>
    <property type="molecule type" value="Genomic_DNA"/>
</dbReference>
<sequence>MADQPFISECYAGQDRQVTWTGVQMNDGDDFSQLLTTEVAARVHDEDGTLEFQAHLRGLATTGFQQESLQALLDAAPQEERDWAIGEALAEVHLSQEHGIEWPWNSERDKRTPLASLPGADLVGLMADDDGALLALGEVKCSSEEQNPPQVMYGRSGMANQLDRLADDLGILHTLLGWLFPRCKGTPHQDNFNHAVKRLLESDNKAIALFGILIRDTQPNTQDLCTRGRYLAGRLQAPTSCRLKALHLPCPINQLPVRITGGGS</sequence>
<evidence type="ECO:0000313" key="2">
    <source>
        <dbReference type="Proteomes" id="UP000315400"/>
    </source>
</evidence>
<reference evidence="1 2" key="1">
    <citation type="submission" date="2019-06" db="EMBL/GenBank/DDBJ databases">
        <title>Metagenome assembled Genome of Spiribacter salinus SL48-SHIP from the microbial mat of Salt Lake 48 (Novosibirsk region, Russia).</title>
        <authorList>
            <person name="Shipova A."/>
            <person name="Rozanov A.S."/>
            <person name="Bryanskaya A.V."/>
            <person name="Peltek S.E."/>
        </authorList>
    </citation>
    <scope>NUCLEOTIDE SEQUENCE [LARGE SCALE GENOMIC DNA]</scope>
    <source>
        <strain evidence="1">SL48-SHIP-2</strain>
    </source>
</reference>
<evidence type="ECO:0000313" key="1">
    <source>
        <dbReference type="EMBL" id="TQE99924.1"/>
    </source>
</evidence>
<proteinExistence type="predicted"/>
<accession>A0A540VT35</accession>
<gene>
    <name evidence="1" type="ORF">FKY71_06090</name>
</gene>